<reference evidence="2 3" key="1">
    <citation type="submission" date="2024-01" db="EMBL/GenBank/DDBJ databases">
        <title>The complete chloroplast genome sequence of Lithospermum erythrorhizon: insights into the phylogenetic relationship among Boraginaceae species and the maternal lineages of purple gromwells.</title>
        <authorList>
            <person name="Okada T."/>
            <person name="Watanabe K."/>
        </authorList>
    </citation>
    <scope>NUCLEOTIDE SEQUENCE [LARGE SCALE GENOMIC DNA]</scope>
</reference>
<sequence length="231" mass="25470">MGMFTSHSPTKGWNIFTGNKPGKVAENRWHSLWCFLKGDMDARVPMAWVSLEKADRPKSPPTDETFPTLEKMRRIFTHKMHLKIFYEEGGKRPIAFKKVKTVKKVASSSRPSTTRGLPPRPAPAANIAHSSPVPVESDHASFSLPIANLVDELPSSSLPSKRPFEGGVSQGKKKQAKASSELYNPPFPTYDPLMDAGLFTLEILALPTHCQGVSKYANAPLSRVISSPFTL</sequence>
<dbReference type="EMBL" id="BAABME010000660">
    <property type="protein sequence ID" value="GAA0144551.1"/>
    <property type="molecule type" value="Genomic_DNA"/>
</dbReference>
<accession>A0AAV3P0M3</accession>
<proteinExistence type="predicted"/>
<feature type="region of interest" description="Disordered" evidence="1">
    <location>
        <begin position="106"/>
        <end position="134"/>
    </location>
</feature>
<evidence type="ECO:0000313" key="3">
    <source>
        <dbReference type="Proteomes" id="UP001454036"/>
    </source>
</evidence>
<evidence type="ECO:0000256" key="1">
    <source>
        <dbReference type="SAM" id="MobiDB-lite"/>
    </source>
</evidence>
<name>A0AAV3P0M3_LITER</name>
<dbReference type="Proteomes" id="UP001454036">
    <property type="component" value="Unassembled WGS sequence"/>
</dbReference>
<feature type="compositionally biased region" description="Polar residues" evidence="1">
    <location>
        <begin position="106"/>
        <end position="115"/>
    </location>
</feature>
<gene>
    <name evidence="2" type="ORF">LIER_04970</name>
</gene>
<protein>
    <submittedName>
        <fullName evidence="2">Uncharacterized protein</fullName>
    </submittedName>
</protein>
<evidence type="ECO:0000313" key="2">
    <source>
        <dbReference type="EMBL" id="GAA0144551.1"/>
    </source>
</evidence>
<comment type="caution">
    <text evidence="2">The sequence shown here is derived from an EMBL/GenBank/DDBJ whole genome shotgun (WGS) entry which is preliminary data.</text>
</comment>
<dbReference type="AlphaFoldDB" id="A0AAV3P0M3"/>
<organism evidence="2 3">
    <name type="scientific">Lithospermum erythrorhizon</name>
    <name type="common">Purple gromwell</name>
    <name type="synonym">Lithospermum officinale var. erythrorhizon</name>
    <dbReference type="NCBI Taxonomy" id="34254"/>
    <lineage>
        <taxon>Eukaryota</taxon>
        <taxon>Viridiplantae</taxon>
        <taxon>Streptophyta</taxon>
        <taxon>Embryophyta</taxon>
        <taxon>Tracheophyta</taxon>
        <taxon>Spermatophyta</taxon>
        <taxon>Magnoliopsida</taxon>
        <taxon>eudicotyledons</taxon>
        <taxon>Gunneridae</taxon>
        <taxon>Pentapetalae</taxon>
        <taxon>asterids</taxon>
        <taxon>lamiids</taxon>
        <taxon>Boraginales</taxon>
        <taxon>Boraginaceae</taxon>
        <taxon>Boraginoideae</taxon>
        <taxon>Lithospermeae</taxon>
        <taxon>Lithospermum</taxon>
    </lineage>
</organism>
<feature type="region of interest" description="Disordered" evidence="1">
    <location>
        <begin position="157"/>
        <end position="179"/>
    </location>
</feature>
<keyword evidence="3" id="KW-1185">Reference proteome</keyword>